<keyword evidence="1" id="KW-0614">Plasmid</keyword>
<evidence type="ECO:0000313" key="2">
    <source>
        <dbReference type="Proteomes" id="UP001348817"/>
    </source>
</evidence>
<dbReference type="AlphaFoldDB" id="A0AAU9DKB8"/>
<keyword evidence="2" id="KW-1185">Reference proteome</keyword>
<dbReference type="EMBL" id="AP025323">
    <property type="protein sequence ID" value="BDD12975.1"/>
    <property type="molecule type" value="Genomic_DNA"/>
</dbReference>
<evidence type="ECO:0008006" key="3">
    <source>
        <dbReference type="Google" id="ProtNLM"/>
    </source>
</evidence>
<dbReference type="InterPro" id="IPR036086">
    <property type="entry name" value="ParB/Sulfiredoxin_sf"/>
</dbReference>
<reference evidence="1 2" key="1">
    <citation type="submission" date="2021-12" db="EMBL/GenBank/DDBJ databases">
        <title>Genome sequencing of bacteria with rrn-lacking chromosome and rrn-plasmid.</title>
        <authorList>
            <person name="Anda M."/>
            <person name="Iwasaki W."/>
        </authorList>
    </citation>
    <scope>NUCLEOTIDE SEQUENCE [LARGE SCALE GENOMIC DNA]</scope>
    <source>
        <strain evidence="1 2">DSM 100852</strain>
        <plasmid evidence="1 2">pFA9</plasmid>
    </source>
</reference>
<dbReference type="SUPFAM" id="SSF110849">
    <property type="entry name" value="ParB/Sulfiredoxin"/>
    <property type="match status" value="1"/>
</dbReference>
<name>A0AAU9DKB8_9BACT</name>
<dbReference type="Gene3D" id="3.90.1530.10">
    <property type="entry name" value="Conserved hypothetical protein from pyrococcus furiosus pfu- 392566-001, ParB domain"/>
    <property type="match status" value="1"/>
</dbReference>
<organism evidence="1 2">
    <name type="scientific">Fulvitalea axinellae</name>
    <dbReference type="NCBI Taxonomy" id="1182444"/>
    <lineage>
        <taxon>Bacteria</taxon>
        <taxon>Pseudomonadati</taxon>
        <taxon>Bacteroidota</taxon>
        <taxon>Cytophagia</taxon>
        <taxon>Cytophagales</taxon>
        <taxon>Persicobacteraceae</taxon>
        <taxon>Fulvitalea</taxon>
    </lineage>
</organism>
<sequence>MKKKFASSFNAKPSPKNTGALAMMAQKAVDEFDILPELQKFIRPHREHEFEQLLENIRNEGVRDPLVTFLLDGRKVLVDGHHRWKAIQQIQSEGARVDYSEKNLDIQTIDQAKDWMIDNQLGRRNLTEAERTYYVGLRYNHEKIKDAKTQQEPLGKFFRTGDKAKEIGLQNDMTDRSVRNAAQYAQGLDLIGEIAPETKEAVLKGETKIKKADLQAIAAGKVAPEAILAKTQPKTDPKTGAPENQTTELRMPVKDRVIQQGLSNEEVKKLNSAYDKTEQVIRQLIKSGYPKAEIRWMLSQAVAKTKK</sequence>
<gene>
    <name evidence="1" type="ORF">FUAX_54070</name>
</gene>
<geneLocation type="plasmid" evidence="1 2">
    <name>pFA9</name>
</geneLocation>
<protein>
    <recommendedName>
        <fullName evidence="3">ParB/Sulfiredoxin domain-containing protein</fullName>
    </recommendedName>
</protein>
<evidence type="ECO:0000313" key="1">
    <source>
        <dbReference type="EMBL" id="BDD12975.1"/>
    </source>
</evidence>
<dbReference type="RefSeq" id="WP_338396199.1">
    <property type="nucleotide sequence ID" value="NZ_AP025323.1"/>
</dbReference>
<proteinExistence type="predicted"/>
<dbReference type="Proteomes" id="UP001348817">
    <property type="component" value="Plasmid pFA9"/>
</dbReference>
<dbReference type="CDD" id="cd16387">
    <property type="entry name" value="ParB_N_Srx"/>
    <property type="match status" value="1"/>
</dbReference>
<dbReference type="KEGG" id="fax:FUAX_54070"/>
<accession>A0AAU9DKB8</accession>